<name>A0A133UPG5_9EURY</name>
<dbReference type="Proteomes" id="UP000070414">
    <property type="component" value="Unassembled WGS sequence"/>
</dbReference>
<gene>
    <name evidence="1" type="ORF">AKJ38_03995</name>
</gene>
<sequence>IKLGESQTFDILEDLDLNPLEPELPALLLLDKHPEELKDTDEVILVKLGALEKSKEVPLVLDEICQLMNEKDFLSNFSLDQKIRKLKESFEDYTNVGVSLASVKFG</sequence>
<dbReference type="EMBL" id="LHXS01000095">
    <property type="protein sequence ID" value="KXA96053.1"/>
    <property type="molecule type" value="Genomic_DNA"/>
</dbReference>
<evidence type="ECO:0000313" key="2">
    <source>
        <dbReference type="Proteomes" id="UP000070414"/>
    </source>
</evidence>
<organism evidence="1 2">
    <name type="scientific">candidate division MSBL1 archaeon SCGC-AAA259I14</name>
    <dbReference type="NCBI Taxonomy" id="1698268"/>
    <lineage>
        <taxon>Archaea</taxon>
        <taxon>Methanobacteriati</taxon>
        <taxon>Methanobacteriota</taxon>
        <taxon>candidate division MSBL1</taxon>
    </lineage>
</organism>
<protein>
    <submittedName>
        <fullName evidence="1">Uncharacterized protein</fullName>
    </submittedName>
</protein>
<dbReference type="AlphaFoldDB" id="A0A133UPG5"/>
<evidence type="ECO:0000313" key="1">
    <source>
        <dbReference type="EMBL" id="KXA96053.1"/>
    </source>
</evidence>
<reference evidence="1 2" key="1">
    <citation type="journal article" date="2016" name="Sci. Rep.">
        <title>Metabolic traits of an uncultured archaeal lineage -MSBL1- from brine pools of the Red Sea.</title>
        <authorList>
            <person name="Mwirichia R."/>
            <person name="Alam I."/>
            <person name="Rashid M."/>
            <person name="Vinu M."/>
            <person name="Ba-Alawi W."/>
            <person name="Anthony Kamau A."/>
            <person name="Kamanda Ngugi D."/>
            <person name="Goker M."/>
            <person name="Klenk H.P."/>
            <person name="Bajic V."/>
            <person name="Stingl U."/>
        </authorList>
    </citation>
    <scope>NUCLEOTIDE SEQUENCE [LARGE SCALE GENOMIC DNA]</scope>
    <source>
        <strain evidence="1">SCGC-AAA259I14</strain>
    </source>
</reference>
<comment type="caution">
    <text evidence="1">The sequence shown here is derived from an EMBL/GenBank/DDBJ whole genome shotgun (WGS) entry which is preliminary data.</text>
</comment>
<keyword evidence="2" id="KW-1185">Reference proteome</keyword>
<feature type="non-terminal residue" evidence="1">
    <location>
        <position position="1"/>
    </location>
</feature>
<proteinExistence type="predicted"/>
<accession>A0A133UPG5</accession>